<dbReference type="RefSeq" id="WP_035248174.1">
    <property type="nucleotide sequence ID" value="NZ_ARXU01000007.1"/>
</dbReference>
<dbReference type="InterPro" id="IPR007712">
    <property type="entry name" value="RelE/ParE_toxin"/>
</dbReference>
<dbReference type="PANTHER" id="PTHR33755:SF6">
    <property type="entry name" value="PLASMID STABILIZATION SYSTEM PROTEIN"/>
    <property type="match status" value="1"/>
</dbReference>
<comment type="similarity">
    <text evidence="1">Belongs to the RelE toxin family.</text>
</comment>
<dbReference type="PANTHER" id="PTHR33755">
    <property type="entry name" value="TOXIN PARE1-RELATED"/>
    <property type="match status" value="1"/>
</dbReference>
<evidence type="ECO:0008006" key="5">
    <source>
        <dbReference type="Google" id="ProtNLM"/>
    </source>
</evidence>
<evidence type="ECO:0000256" key="1">
    <source>
        <dbReference type="ARBA" id="ARBA00006226"/>
    </source>
</evidence>
<dbReference type="EMBL" id="ARXU01000007">
    <property type="protein sequence ID" value="KGD60922.1"/>
    <property type="molecule type" value="Genomic_DNA"/>
</dbReference>
<evidence type="ECO:0000313" key="3">
    <source>
        <dbReference type="EMBL" id="KGD60922.1"/>
    </source>
</evidence>
<name>A0ABR4WC72_9GAMM</name>
<dbReference type="Proteomes" id="UP000029443">
    <property type="component" value="Unassembled WGS sequence"/>
</dbReference>
<dbReference type="NCBIfam" id="TIGR02385">
    <property type="entry name" value="RelE_StbE"/>
    <property type="match status" value="1"/>
</dbReference>
<gene>
    <name evidence="3" type="ORF">T9A_02120</name>
</gene>
<keyword evidence="4" id="KW-1185">Reference proteome</keyword>
<proteinExistence type="inferred from homology"/>
<organism evidence="3 4">
    <name type="scientific">Alcanivorax jadensis T9</name>
    <dbReference type="NCBI Taxonomy" id="1177181"/>
    <lineage>
        <taxon>Bacteria</taxon>
        <taxon>Pseudomonadati</taxon>
        <taxon>Pseudomonadota</taxon>
        <taxon>Gammaproteobacteria</taxon>
        <taxon>Oceanospirillales</taxon>
        <taxon>Alcanivoracaceae</taxon>
        <taxon>Alcanivorax</taxon>
    </lineage>
</organism>
<dbReference type="InterPro" id="IPR051803">
    <property type="entry name" value="TA_system_RelE-like_toxin"/>
</dbReference>
<dbReference type="Gene3D" id="3.30.2310.20">
    <property type="entry name" value="RelE-like"/>
    <property type="match status" value="1"/>
</dbReference>
<dbReference type="InterPro" id="IPR035093">
    <property type="entry name" value="RelE/ParE_toxin_dom_sf"/>
</dbReference>
<dbReference type="Pfam" id="PF05016">
    <property type="entry name" value="ParE_toxin"/>
    <property type="match status" value="1"/>
</dbReference>
<reference evidence="3 4" key="1">
    <citation type="submission" date="2012-09" db="EMBL/GenBank/DDBJ databases">
        <title>Genome Sequence of alkane-degrading Bacterium Alcanivorax jadensis T9.</title>
        <authorList>
            <person name="Lai Q."/>
            <person name="Shao Z."/>
        </authorList>
    </citation>
    <scope>NUCLEOTIDE SEQUENCE [LARGE SCALE GENOMIC DNA]</scope>
    <source>
        <strain evidence="3 4">T9</strain>
    </source>
</reference>
<accession>A0ABR4WC72</accession>
<sequence>MRVIWTTQAQKDRLAIWEYIAANNPVAAGDMDMRFSEAARLLADHPEMGREGEVPGTRELFPHEHYRLVYEVYQEAVWVLTLVHTARLWPKPMSDKGGAPD</sequence>
<protein>
    <recommendedName>
        <fullName evidence="5">RelE/StbE family addiction module toxin</fullName>
    </recommendedName>
</protein>
<evidence type="ECO:0000313" key="4">
    <source>
        <dbReference type="Proteomes" id="UP000029443"/>
    </source>
</evidence>
<evidence type="ECO:0000256" key="2">
    <source>
        <dbReference type="ARBA" id="ARBA00022649"/>
    </source>
</evidence>
<keyword evidence="2" id="KW-1277">Toxin-antitoxin system</keyword>
<comment type="caution">
    <text evidence="3">The sequence shown here is derived from an EMBL/GenBank/DDBJ whole genome shotgun (WGS) entry which is preliminary data.</text>
</comment>